<feature type="compositionally biased region" description="Polar residues" evidence="3">
    <location>
        <begin position="654"/>
        <end position="663"/>
    </location>
</feature>
<dbReference type="Gene3D" id="3.10.110.10">
    <property type="entry name" value="Ubiquitin Conjugating Enzyme"/>
    <property type="match status" value="1"/>
</dbReference>
<dbReference type="InterPro" id="IPR057733">
    <property type="entry name" value="UBE2O-like_SH3-B"/>
</dbReference>
<dbReference type="CDD" id="cd23837">
    <property type="entry name" value="UBCc_UBE2O"/>
    <property type="match status" value="1"/>
</dbReference>
<reference evidence="5 6" key="1">
    <citation type="submission" date="2024-07" db="EMBL/GenBank/DDBJ databases">
        <title>Draft sequence of the Neodothiora populina.</title>
        <authorList>
            <person name="Drown D.D."/>
            <person name="Schuette U.S."/>
            <person name="Buechlein A.B."/>
            <person name="Rusch D.R."/>
            <person name="Winton L.W."/>
            <person name="Adams G.A."/>
        </authorList>
    </citation>
    <scope>NUCLEOTIDE SEQUENCE [LARGE SCALE GENOMIC DNA]</scope>
    <source>
        <strain evidence="5 6">CPC 39397</strain>
    </source>
</reference>
<dbReference type="Proteomes" id="UP001562354">
    <property type="component" value="Unassembled WGS sequence"/>
</dbReference>
<organism evidence="5 6">
    <name type="scientific">Neodothiora populina</name>
    <dbReference type="NCBI Taxonomy" id="2781224"/>
    <lineage>
        <taxon>Eukaryota</taxon>
        <taxon>Fungi</taxon>
        <taxon>Dikarya</taxon>
        <taxon>Ascomycota</taxon>
        <taxon>Pezizomycotina</taxon>
        <taxon>Dothideomycetes</taxon>
        <taxon>Dothideomycetidae</taxon>
        <taxon>Dothideales</taxon>
        <taxon>Dothioraceae</taxon>
        <taxon>Neodothiora</taxon>
    </lineage>
</organism>
<keyword evidence="1" id="KW-0808">Transferase</keyword>
<evidence type="ECO:0000256" key="2">
    <source>
        <dbReference type="ARBA" id="ARBA00022786"/>
    </source>
</evidence>
<keyword evidence="6" id="KW-1185">Reference proteome</keyword>
<evidence type="ECO:0000313" key="6">
    <source>
        <dbReference type="Proteomes" id="UP001562354"/>
    </source>
</evidence>
<dbReference type="GeneID" id="95978035"/>
<dbReference type="Pfam" id="PF23046">
    <property type="entry name" value="tSH3-B_UBE2O"/>
    <property type="match status" value="1"/>
</dbReference>
<dbReference type="PANTHER" id="PTHR46116:SF15">
    <property type="entry name" value="(E3-INDEPENDENT) E2 UBIQUITIN-CONJUGATING ENZYME"/>
    <property type="match status" value="1"/>
</dbReference>
<dbReference type="InterPro" id="IPR000608">
    <property type="entry name" value="UBC"/>
</dbReference>
<feature type="region of interest" description="Disordered" evidence="3">
    <location>
        <begin position="614"/>
        <end position="663"/>
    </location>
</feature>
<feature type="compositionally biased region" description="Acidic residues" evidence="3">
    <location>
        <begin position="621"/>
        <end position="648"/>
    </location>
</feature>
<evidence type="ECO:0000313" key="5">
    <source>
        <dbReference type="EMBL" id="KAL1306245.1"/>
    </source>
</evidence>
<feature type="domain" description="UBC core" evidence="4">
    <location>
        <begin position="725"/>
        <end position="896"/>
    </location>
</feature>
<name>A0ABR3PJM2_9PEZI</name>
<dbReference type="EMBL" id="JBFMKM010000005">
    <property type="protein sequence ID" value="KAL1306245.1"/>
    <property type="molecule type" value="Genomic_DNA"/>
</dbReference>
<dbReference type="SMART" id="SM00212">
    <property type="entry name" value="UBCc"/>
    <property type="match status" value="1"/>
</dbReference>
<dbReference type="InterPro" id="IPR016135">
    <property type="entry name" value="UBQ-conjugating_enzyme/RWD"/>
</dbReference>
<dbReference type="Pfam" id="PF23043">
    <property type="entry name" value="SH3-B_UBE2O"/>
    <property type="match status" value="1"/>
</dbReference>
<proteinExistence type="predicted"/>
<evidence type="ECO:0000259" key="4">
    <source>
        <dbReference type="PROSITE" id="PS50127"/>
    </source>
</evidence>
<dbReference type="SUPFAM" id="SSF54495">
    <property type="entry name" value="UBC-like"/>
    <property type="match status" value="1"/>
</dbReference>
<evidence type="ECO:0000256" key="1">
    <source>
        <dbReference type="ARBA" id="ARBA00022679"/>
    </source>
</evidence>
<comment type="caution">
    <text evidence="5">The sequence shown here is derived from an EMBL/GenBank/DDBJ whole genome shotgun (WGS) entry which is preliminary data.</text>
</comment>
<gene>
    <name evidence="5" type="ORF">AAFC00_004335</name>
</gene>
<dbReference type="InterPro" id="IPR057735">
    <property type="entry name" value="UBE2O-like_tSH3-B"/>
</dbReference>
<dbReference type="RefSeq" id="XP_069202518.1">
    <property type="nucleotide sequence ID" value="XM_069343965.1"/>
</dbReference>
<dbReference type="Pfam" id="PF00179">
    <property type="entry name" value="UQ_con"/>
    <property type="match status" value="1"/>
</dbReference>
<evidence type="ECO:0000256" key="3">
    <source>
        <dbReference type="SAM" id="MobiDB-lite"/>
    </source>
</evidence>
<dbReference type="PROSITE" id="PS50127">
    <property type="entry name" value="UBC_2"/>
    <property type="match status" value="1"/>
</dbReference>
<sequence>MVVKRSFHVDDVVAFKTGETVDAVGYIDRTHADVESHDPLPGESYGMKIHRSKSLSREAYKQFMRDGIPPKGFVLVQWQTHPKTELVAEKLLELLDRAFLVGDIVKRDDDDETMAGTVVSVRKNCTLLPMCEAKELKSGKSLRAAWLPSPLDDEPPLLELVNEGSVLQDIPASELKLVHEYNQGDLVIYKNWFGRIRECFDEITVRLSDNGVVTLKTELDVEPLNGDPGERLSVGSLIKTKKGSLRTGIWRFGAYNPNVTPVGVVVDVKTQECQVDWLQPKITKALLSEEDVLAHTHTMPEVVIAQDELESGNVCIYDLTRHPQALDTSPTKITSDPELQGGIRVRFGDVAGASVKYDGSTAHGKLERVDRRDTLGYDMNVFTVMNTLTKVDVQWTDLTITTELATTLVPDFAVDDEDAVFPGDIVCTNDHKLDDLHSTIRPSQVGVVQQVNNIDRIARVKWSTNHTLSFLETTYATHLPESVVGKLQEESEEVSFYDITAPECINRRRGDFVHVPESMLPDVELIGITWLGEIVDVTPQGRACIRLGAAEPVKEIEIPTESTILALRSADLDDVGGDYSDMEGDAMSLSSDDLDELDGENYDMDDDVGQWFVAGQPGMPVDDEDDSWSTASENEDENAGNEDMDMGSDEPMNSAPSNDTSAPLKTATAAVLPLIATATTTPPKATVEEMNISSFPGSPMVYEILDSPVPANHPIATLTTGANTAKLKSIQKEHKILRSPNALPPGIFVRTWESRLDLIRVLFIGPVGTPYEYAPFIVDLYLSPTFPSEPPKAHFHSWTSEGTGMQGRVNPNLYEDGKICLSLLGTWSGDDAKGEGWVSGKSTILQLLVSILGLVLVKEPYYNEAGYEPLQGLSSSRHSSSVYTERTYLRARAFLISPLSSLIRAKGHSETANLPPGVKGFEDVLRWLYVAASGPTLLDKAIVSAKTILINSDVAGVEKDGLSAVSKGAALLLKRVLGRLEALKQQSSTG</sequence>
<keyword evidence="2" id="KW-0833">Ubl conjugation pathway</keyword>
<dbReference type="PANTHER" id="PTHR46116">
    <property type="entry name" value="(E3-INDEPENDENT) E2 UBIQUITIN-CONJUGATING ENZYME"/>
    <property type="match status" value="1"/>
</dbReference>
<protein>
    <recommendedName>
        <fullName evidence="4">UBC core domain-containing protein</fullName>
    </recommendedName>
</protein>
<accession>A0ABR3PJM2</accession>